<evidence type="ECO:0000313" key="2">
    <source>
        <dbReference type="EMBL" id="ADJ16959.1"/>
    </source>
</evidence>
<geneLocation type="plasmid" evidence="2 5">
    <name>2</name>
</geneLocation>
<dbReference type="KEGG" id="hje:HacjB3_18238"/>
<dbReference type="GeneID" id="9421437"/>
<dbReference type="HOGENOM" id="CLU_2581276_0_0_2"/>
<proteinExistence type="predicted"/>
<evidence type="ECO:0000313" key="5">
    <source>
        <dbReference type="Proteomes" id="UP000000390"/>
    </source>
</evidence>
<keyword evidence="2" id="KW-0614">Plasmid</keyword>
<gene>
    <name evidence="2" type="ordered locus">HacjB3_18083</name>
    <name evidence="3" type="ordered locus">HacjB3_18238</name>
    <name evidence="4" type="ORF">C497_06684</name>
</gene>
<dbReference type="Proteomes" id="UP000011645">
    <property type="component" value="Unassembled WGS sequence"/>
</dbReference>
<dbReference type="EMBL" id="AOHV01000020">
    <property type="protein sequence ID" value="ELY38605.1"/>
    <property type="molecule type" value="Genomic_DNA"/>
</dbReference>
<dbReference type="EMBL" id="CP002064">
    <property type="protein sequence ID" value="ADJ16990.1"/>
    <property type="molecule type" value="Genomic_DNA"/>
</dbReference>
<dbReference type="EMBL" id="CP002064">
    <property type="protein sequence ID" value="ADJ16959.1"/>
    <property type="molecule type" value="Genomic_DNA"/>
</dbReference>
<keyword evidence="6" id="KW-1185">Reference proteome</keyword>
<organism evidence="2 5">
    <name type="scientific">Halalkalicoccus jeotgali (strain DSM 18796 / CECT 7217 / JCM 14584 / KCTC 4019 / B3)</name>
    <dbReference type="NCBI Taxonomy" id="795797"/>
    <lineage>
        <taxon>Archaea</taxon>
        <taxon>Methanobacteriati</taxon>
        <taxon>Methanobacteriota</taxon>
        <taxon>Stenosarchaea group</taxon>
        <taxon>Halobacteria</taxon>
        <taxon>Halobacteriales</taxon>
        <taxon>Halococcaceae</taxon>
        <taxon>Halalkalicoccus</taxon>
    </lineage>
</organism>
<protein>
    <submittedName>
        <fullName evidence="2">Uncharacterized protein</fullName>
    </submittedName>
</protein>
<evidence type="ECO:0000256" key="1">
    <source>
        <dbReference type="SAM" id="MobiDB-lite"/>
    </source>
</evidence>
<reference evidence="2 5" key="1">
    <citation type="journal article" date="2010" name="J. Bacteriol.">
        <title>Complete genome sequence of Halalkalicoccus jeotgali B3(T), an extremely halophilic archaeon.</title>
        <authorList>
            <person name="Roh S.W."/>
            <person name="Nam Y.D."/>
            <person name="Nam S.H."/>
            <person name="Choi S.H."/>
            <person name="Park H.S."/>
            <person name="Bae J.W."/>
        </authorList>
    </citation>
    <scope>NUCLEOTIDE SEQUENCE [LARGE SCALE GENOMIC DNA]</scope>
    <source>
        <strain evidence="2">B3</strain>
        <strain evidence="5">DSM 18796 / CECT 7217 / JCM 14584 / KCTC 4019 / B3</strain>
        <plasmid evidence="5">2</plasmid>
    </source>
</reference>
<evidence type="ECO:0000313" key="6">
    <source>
        <dbReference type="Proteomes" id="UP000011645"/>
    </source>
</evidence>
<dbReference type="AlphaFoldDB" id="D8JC52"/>
<evidence type="ECO:0000313" key="4">
    <source>
        <dbReference type="EMBL" id="ELY38605.1"/>
    </source>
</evidence>
<dbReference type="RefSeq" id="WP_008415445.1">
    <property type="nucleotide sequence ID" value="NC_014299.1"/>
</dbReference>
<dbReference type="KEGG" id="hje:HacjB3_18083"/>
<feature type="region of interest" description="Disordered" evidence="1">
    <location>
        <begin position="1"/>
        <end position="23"/>
    </location>
</feature>
<accession>D8JC52</accession>
<sequence>MTRRSLANRVGDLEDDQPSEGFQKFVIGGDADEADRKSGFYEWNAERGVYVNEQGVEIAPGKEPGSDLEYKIEYSGTGDE</sequence>
<dbReference type="Proteomes" id="UP000000390">
    <property type="component" value="Plasmid 2"/>
</dbReference>
<name>D8JC52_HALJB</name>
<dbReference type="PATRIC" id="fig|795797.18.peg.3523"/>
<evidence type="ECO:0000313" key="3">
    <source>
        <dbReference type="EMBL" id="ADJ16990.1"/>
    </source>
</evidence>
<reference evidence="4 6" key="2">
    <citation type="journal article" date="2014" name="PLoS Genet.">
        <title>Phylogenetically driven sequencing of extremely halophilic archaea reveals strategies for static and dynamic osmo-response.</title>
        <authorList>
            <person name="Becker E.A."/>
            <person name="Seitzer P.M."/>
            <person name="Tritt A."/>
            <person name="Larsen D."/>
            <person name="Krusor M."/>
            <person name="Yao A.I."/>
            <person name="Wu D."/>
            <person name="Madern D."/>
            <person name="Eisen J.A."/>
            <person name="Darling A.E."/>
            <person name="Facciotti M.T."/>
        </authorList>
    </citation>
    <scope>NUCLEOTIDE SEQUENCE [LARGE SCALE GENOMIC DNA]</scope>
    <source>
        <strain evidence="4">B3</strain>
        <strain evidence="6">DSM 18796 / CECT 7217 / JCM 14584 / KCTC 4019 / B3</strain>
    </source>
</reference>